<evidence type="ECO:0000313" key="3">
    <source>
        <dbReference type="Proteomes" id="UP000594118"/>
    </source>
</evidence>
<proteinExistence type="predicted"/>
<dbReference type="Proteomes" id="UP000594118">
    <property type="component" value="Chromosome"/>
</dbReference>
<evidence type="ECO:0000313" key="2">
    <source>
        <dbReference type="EMBL" id="QOL82579.1"/>
    </source>
</evidence>
<dbReference type="InterPro" id="IPR045601">
    <property type="entry name" value="DUF6455"/>
</dbReference>
<sequence length="84" mass="8854">MGLFRKLDRHAALMDGMAERLGSDIAGSVEQSPEAGARAYRAAVISCASCGKEGACVSWQAEHETADAAPGYCRNGDWLAALRP</sequence>
<reference evidence="2 3" key="1">
    <citation type="submission" date="2019-10" db="EMBL/GenBank/DDBJ databases">
        <title>Pseudopuniceibacterium sp. HQ09 islated from Antarctica.</title>
        <authorList>
            <person name="Liao L."/>
            <person name="Su S."/>
            <person name="Chen B."/>
            <person name="Yu Y."/>
        </authorList>
    </citation>
    <scope>NUCLEOTIDE SEQUENCE [LARGE SCALE GENOMIC DNA]</scope>
    <source>
        <strain evidence="2 3">HQ09</strain>
    </source>
</reference>
<protein>
    <submittedName>
        <fullName evidence="2">Adenylosuccinate lyase</fullName>
    </submittedName>
</protein>
<organism evidence="2 3">
    <name type="scientific">Pseudooceanicola spongiae</name>
    <dbReference type="NCBI Taxonomy" id="2613965"/>
    <lineage>
        <taxon>Bacteria</taxon>
        <taxon>Pseudomonadati</taxon>
        <taxon>Pseudomonadota</taxon>
        <taxon>Alphaproteobacteria</taxon>
        <taxon>Rhodobacterales</taxon>
        <taxon>Paracoccaceae</taxon>
        <taxon>Pseudooceanicola</taxon>
    </lineage>
</organism>
<name>A0A7L9WQN5_9RHOB</name>
<dbReference type="RefSeq" id="WP_193080808.1">
    <property type="nucleotide sequence ID" value="NZ_CP045201.1"/>
</dbReference>
<dbReference type="Pfam" id="PF20056">
    <property type="entry name" value="DUF6455"/>
    <property type="match status" value="1"/>
</dbReference>
<feature type="domain" description="DUF6455" evidence="1">
    <location>
        <begin position="1"/>
        <end position="83"/>
    </location>
</feature>
<dbReference type="AlphaFoldDB" id="A0A7L9WQN5"/>
<accession>A0A7L9WQN5</accession>
<keyword evidence="3" id="KW-1185">Reference proteome</keyword>
<dbReference type="KEGG" id="pshq:F3W81_18195"/>
<gene>
    <name evidence="2" type="ORF">F3W81_18195</name>
</gene>
<keyword evidence="2" id="KW-0456">Lyase</keyword>
<dbReference type="EMBL" id="CP045201">
    <property type="protein sequence ID" value="QOL82579.1"/>
    <property type="molecule type" value="Genomic_DNA"/>
</dbReference>
<dbReference type="GO" id="GO:0016829">
    <property type="term" value="F:lyase activity"/>
    <property type="evidence" value="ECO:0007669"/>
    <property type="project" value="UniProtKB-KW"/>
</dbReference>
<evidence type="ECO:0000259" key="1">
    <source>
        <dbReference type="Pfam" id="PF20056"/>
    </source>
</evidence>